<evidence type="ECO:0000259" key="10">
    <source>
        <dbReference type="Pfam" id="PF03281"/>
    </source>
</evidence>
<evidence type="ECO:0000313" key="12">
    <source>
        <dbReference type="EMBL" id="PFX30854.1"/>
    </source>
</evidence>
<keyword evidence="5" id="KW-0479">Metal-binding</keyword>
<dbReference type="PANTHER" id="PTHR10656:SF42">
    <property type="entry name" value="CYCLIC GMP-AMP SYNTHASE-LIKE PROTEIN-RELATED"/>
    <property type="match status" value="1"/>
</dbReference>
<name>A0A2B4SJJ6_STYPI</name>
<evidence type="ECO:0000256" key="8">
    <source>
        <dbReference type="ARBA" id="ARBA00022842"/>
    </source>
</evidence>
<organism evidence="12 13">
    <name type="scientific">Stylophora pistillata</name>
    <name type="common">Smooth cauliflower coral</name>
    <dbReference type="NCBI Taxonomy" id="50429"/>
    <lineage>
        <taxon>Eukaryota</taxon>
        <taxon>Metazoa</taxon>
        <taxon>Cnidaria</taxon>
        <taxon>Anthozoa</taxon>
        <taxon>Hexacorallia</taxon>
        <taxon>Scleractinia</taxon>
        <taxon>Astrocoeniina</taxon>
        <taxon>Pocilloporidae</taxon>
        <taxon>Stylophora</taxon>
    </lineage>
</organism>
<dbReference type="PANTHER" id="PTHR10656">
    <property type="entry name" value="CELL FATE DETERMINING PROTEIN MAB21-RELATED"/>
    <property type="match status" value="1"/>
</dbReference>
<dbReference type="Pfam" id="PF20266">
    <property type="entry name" value="Mab-21_C"/>
    <property type="match status" value="1"/>
</dbReference>
<evidence type="ECO:0000256" key="2">
    <source>
        <dbReference type="ARBA" id="ARBA00008307"/>
    </source>
</evidence>
<evidence type="ECO:0000256" key="5">
    <source>
        <dbReference type="ARBA" id="ARBA00022723"/>
    </source>
</evidence>
<evidence type="ECO:0000313" key="13">
    <source>
        <dbReference type="Proteomes" id="UP000225706"/>
    </source>
</evidence>
<dbReference type="InterPro" id="IPR046903">
    <property type="entry name" value="Mab-21-like_nuc_Trfase"/>
</dbReference>
<comment type="caution">
    <text evidence="12">The sequence shown here is derived from an EMBL/GenBank/DDBJ whole genome shotgun (WGS) entry which is preliminary data.</text>
</comment>
<dbReference type="Proteomes" id="UP000225706">
    <property type="component" value="Unassembled WGS sequence"/>
</dbReference>
<feature type="domain" description="Mab-21-like nucleotidyltransferase" evidence="10">
    <location>
        <begin position="56"/>
        <end position="233"/>
    </location>
</feature>
<evidence type="ECO:0000259" key="11">
    <source>
        <dbReference type="Pfam" id="PF20266"/>
    </source>
</evidence>
<dbReference type="SMART" id="SM01265">
    <property type="entry name" value="Mab-21"/>
    <property type="match status" value="1"/>
</dbReference>
<evidence type="ECO:0000256" key="6">
    <source>
        <dbReference type="ARBA" id="ARBA00022741"/>
    </source>
</evidence>
<dbReference type="Gene3D" id="1.10.1410.40">
    <property type="match status" value="1"/>
</dbReference>
<comment type="similarity">
    <text evidence="2">Belongs to the mab-21 family.</text>
</comment>
<keyword evidence="13" id="KW-1185">Reference proteome</keyword>
<evidence type="ECO:0000256" key="7">
    <source>
        <dbReference type="ARBA" id="ARBA00022840"/>
    </source>
</evidence>
<dbReference type="GO" id="GO:0016779">
    <property type="term" value="F:nucleotidyltransferase activity"/>
    <property type="evidence" value="ECO:0007669"/>
    <property type="project" value="UniProtKB-KW"/>
</dbReference>
<dbReference type="Gene3D" id="3.30.460.90">
    <property type="match status" value="1"/>
</dbReference>
<feature type="region of interest" description="Disordered" evidence="9">
    <location>
        <begin position="392"/>
        <end position="411"/>
    </location>
</feature>
<keyword evidence="7" id="KW-0067">ATP-binding</keyword>
<dbReference type="GO" id="GO:0046872">
    <property type="term" value="F:metal ion binding"/>
    <property type="evidence" value="ECO:0007669"/>
    <property type="project" value="UniProtKB-KW"/>
</dbReference>
<keyword evidence="3" id="KW-0808">Transferase</keyword>
<feature type="domain" description="Mab-21-like HhH/H2TH-like" evidence="11">
    <location>
        <begin position="248"/>
        <end position="335"/>
    </location>
</feature>
<sequence length="411" mass="47211">MSYGTGIVDNVVEASLMEINVQLALDRCPDIVRPVIGFVESMWFQKFNIIPSGSSFEGTAINTSADIDLMLELPIGSVKLHTIGLPGFTLIKLTGPKRKLWQKLGCANRQGFLNATEMRELFANCVKVAVSLLQSNVVAEENGPAVTLKITTPEGRNVSVDLTLAIKVDWPDDAREWITRTRVWPDDDLLKEIVLQDGCHVVAKKPSSTCSFPKDGKAFCWRFSFSAAERRLFIWGSLEEGSQSCARQVLCKLKKLKHWLKPLKSYHFKTLWFYLRELKPQSLWNHDQCWERRKDLLSLLEGCLTRQLCPHFFIKTVNLFEEFDPVQCSDLINQVRWIRKLGEMKQILCKKKKFKGANVDELLLQWIHKRVQKKSKAKKTLWNKNRKVISRHGSSFVSQKTRPEKFELTTS</sequence>
<protein>
    <submittedName>
        <fullName evidence="12">Protein mab-21-like 1</fullName>
    </submittedName>
</protein>
<comment type="cofactor">
    <cofactor evidence="1">
        <name>Mg(2+)</name>
        <dbReference type="ChEBI" id="CHEBI:18420"/>
    </cofactor>
</comment>
<accession>A0A2B4SJJ6</accession>
<keyword evidence="6" id="KW-0547">Nucleotide-binding</keyword>
<gene>
    <name evidence="12" type="primary">mab21l1</name>
    <name evidence="12" type="ORF">AWC38_SpisGene4330</name>
</gene>
<keyword evidence="8" id="KW-0460">Magnesium</keyword>
<dbReference type="EMBL" id="LSMT01000044">
    <property type="protein sequence ID" value="PFX30854.1"/>
    <property type="molecule type" value="Genomic_DNA"/>
</dbReference>
<reference evidence="13" key="1">
    <citation type="journal article" date="2017" name="bioRxiv">
        <title>Comparative analysis of the genomes of Stylophora pistillata and Acropora digitifera provides evidence for extensive differences between species of corals.</title>
        <authorList>
            <person name="Voolstra C.R."/>
            <person name="Li Y."/>
            <person name="Liew Y.J."/>
            <person name="Baumgarten S."/>
            <person name="Zoccola D."/>
            <person name="Flot J.-F."/>
            <person name="Tambutte S."/>
            <person name="Allemand D."/>
            <person name="Aranda M."/>
        </authorList>
    </citation>
    <scope>NUCLEOTIDE SEQUENCE [LARGE SCALE GENOMIC DNA]</scope>
</reference>
<dbReference type="InterPro" id="IPR024810">
    <property type="entry name" value="MAB21L/cGLR"/>
</dbReference>
<dbReference type="OrthoDB" id="5960251at2759"/>
<proteinExistence type="inferred from homology"/>
<evidence type="ECO:0000256" key="4">
    <source>
        <dbReference type="ARBA" id="ARBA00022695"/>
    </source>
</evidence>
<keyword evidence="4" id="KW-0548">Nucleotidyltransferase</keyword>
<evidence type="ECO:0000256" key="9">
    <source>
        <dbReference type="SAM" id="MobiDB-lite"/>
    </source>
</evidence>
<dbReference type="InterPro" id="IPR046906">
    <property type="entry name" value="Mab-21_HhH/H2TH-like"/>
</dbReference>
<evidence type="ECO:0000256" key="3">
    <source>
        <dbReference type="ARBA" id="ARBA00022679"/>
    </source>
</evidence>
<dbReference type="GO" id="GO:0005524">
    <property type="term" value="F:ATP binding"/>
    <property type="evidence" value="ECO:0007669"/>
    <property type="project" value="UniProtKB-KW"/>
</dbReference>
<feature type="compositionally biased region" description="Basic and acidic residues" evidence="9">
    <location>
        <begin position="401"/>
        <end position="411"/>
    </location>
</feature>
<evidence type="ECO:0000256" key="1">
    <source>
        <dbReference type="ARBA" id="ARBA00001946"/>
    </source>
</evidence>
<dbReference type="Pfam" id="PF03281">
    <property type="entry name" value="Mab-21"/>
    <property type="match status" value="1"/>
</dbReference>
<dbReference type="AlphaFoldDB" id="A0A2B4SJJ6"/>